<feature type="signal peptide" evidence="1">
    <location>
        <begin position="1"/>
        <end position="25"/>
    </location>
</feature>
<gene>
    <name evidence="2" type="ORF">EQP59_00695</name>
</gene>
<sequence>MKTTKFLLIAFVAVFSTIMMTSCNNDDDSNKEILPNETSIGANTFGCLIDGKLFSPRSSGGYLNYKHGLTFNLGFPNYSNNDFKTIIFQVHSGERYLHFKVMNPELKVGEKIPFYDNKILEFKSYIWYADSSIKTPLENVGNDNGYFDNLISGSCTITKIDYPIISGVFEATLSNYKGDKIKIEKGRFDINAKTIKNENFD</sequence>
<feature type="chain" id="PRO_5018770880" description="Lipoprotein" evidence="1">
    <location>
        <begin position="26"/>
        <end position="201"/>
    </location>
</feature>
<reference evidence="2 3" key="1">
    <citation type="submission" date="2019-01" db="EMBL/GenBank/DDBJ databases">
        <title>Whole Genome of Ornithobacterium rhinotracheale FARPER-174b.</title>
        <authorList>
            <person name="Tataje-Lavanda L.A."/>
            <person name="Montalvan A."/>
            <person name="Montesinos R."/>
            <person name="Zimic M."/>
            <person name="Fernandez-Sanchez M."/>
            <person name="Fernandez-Diaz M."/>
        </authorList>
    </citation>
    <scope>NUCLEOTIDE SEQUENCE [LARGE SCALE GENOMIC DNA]</scope>
    <source>
        <strain evidence="2 3">FARPER-174b</strain>
    </source>
</reference>
<dbReference type="EMBL" id="CP035107">
    <property type="protein sequence ID" value="QAR29982.1"/>
    <property type="molecule type" value="Genomic_DNA"/>
</dbReference>
<protein>
    <recommendedName>
        <fullName evidence="4">Lipoprotein</fullName>
    </recommendedName>
</protein>
<dbReference type="Proteomes" id="UP000287701">
    <property type="component" value="Chromosome"/>
</dbReference>
<evidence type="ECO:0008006" key="4">
    <source>
        <dbReference type="Google" id="ProtNLM"/>
    </source>
</evidence>
<evidence type="ECO:0000313" key="3">
    <source>
        <dbReference type="Proteomes" id="UP000287701"/>
    </source>
</evidence>
<dbReference type="OrthoDB" id="881763at2"/>
<evidence type="ECO:0000256" key="1">
    <source>
        <dbReference type="SAM" id="SignalP"/>
    </source>
</evidence>
<accession>A0A3R5UQR1</accession>
<proteinExistence type="predicted"/>
<organism evidence="2 3">
    <name type="scientific">Ornithobacterium rhinotracheale</name>
    <dbReference type="NCBI Taxonomy" id="28251"/>
    <lineage>
        <taxon>Bacteria</taxon>
        <taxon>Pseudomonadati</taxon>
        <taxon>Bacteroidota</taxon>
        <taxon>Flavobacteriia</taxon>
        <taxon>Flavobacteriales</taxon>
        <taxon>Weeksellaceae</taxon>
        <taxon>Ornithobacterium</taxon>
    </lineage>
</organism>
<dbReference type="RefSeq" id="WP_128500495.1">
    <property type="nucleotide sequence ID" value="NZ_CP035107.1"/>
</dbReference>
<dbReference type="AlphaFoldDB" id="A0A3R5UQR1"/>
<name>A0A3R5UQR1_ORNRH</name>
<dbReference type="PROSITE" id="PS51257">
    <property type="entry name" value="PROKAR_LIPOPROTEIN"/>
    <property type="match status" value="1"/>
</dbReference>
<evidence type="ECO:0000313" key="2">
    <source>
        <dbReference type="EMBL" id="QAR29982.1"/>
    </source>
</evidence>
<keyword evidence="1" id="KW-0732">Signal</keyword>